<reference evidence="2 3" key="1">
    <citation type="submission" date="2024-05" db="EMBL/GenBank/DDBJ databases">
        <title>Genome sequencing and assembly of Indian major carp, Cirrhinus mrigala (Hamilton, 1822).</title>
        <authorList>
            <person name="Mohindra V."/>
            <person name="Chowdhury L.M."/>
            <person name="Lal K."/>
            <person name="Jena J.K."/>
        </authorList>
    </citation>
    <scope>NUCLEOTIDE SEQUENCE [LARGE SCALE GENOMIC DNA]</scope>
    <source>
        <strain evidence="2">CM1030</strain>
        <tissue evidence="2">Blood</tissue>
    </source>
</reference>
<feature type="compositionally biased region" description="Polar residues" evidence="1">
    <location>
        <begin position="46"/>
        <end position="70"/>
    </location>
</feature>
<dbReference type="AlphaFoldDB" id="A0ABD0RXA0"/>
<feature type="non-terminal residue" evidence="2">
    <location>
        <position position="1"/>
    </location>
</feature>
<feature type="region of interest" description="Disordered" evidence="1">
    <location>
        <begin position="1"/>
        <end position="70"/>
    </location>
</feature>
<dbReference type="EMBL" id="JAMKFB020000001">
    <property type="protein sequence ID" value="KAL0203168.1"/>
    <property type="molecule type" value="Genomic_DNA"/>
</dbReference>
<keyword evidence="3" id="KW-1185">Reference proteome</keyword>
<evidence type="ECO:0000256" key="1">
    <source>
        <dbReference type="SAM" id="MobiDB-lite"/>
    </source>
</evidence>
<name>A0ABD0RXA0_CIRMR</name>
<gene>
    <name evidence="2" type="ORF">M9458_001186</name>
</gene>
<evidence type="ECO:0000313" key="2">
    <source>
        <dbReference type="EMBL" id="KAL0203168.1"/>
    </source>
</evidence>
<accession>A0ABD0RXA0</accession>
<proteinExistence type="predicted"/>
<feature type="non-terminal residue" evidence="2">
    <location>
        <position position="70"/>
    </location>
</feature>
<protein>
    <submittedName>
        <fullName evidence="2">Uncharacterized protein</fullName>
    </submittedName>
</protein>
<comment type="caution">
    <text evidence="2">The sequence shown here is derived from an EMBL/GenBank/DDBJ whole genome shotgun (WGS) entry which is preliminary data.</text>
</comment>
<dbReference type="Proteomes" id="UP001529510">
    <property type="component" value="Unassembled WGS sequence"/>
</dbReference>
<sequence>LSGTEDGVSPAWRDDGLGKAPTPPASQAWISQVSEDENHSRAEVQENLSKLFTQHPQSGKLQAQSPWSMA</sequence>
<organism evidence="2 3">
    <name type="scientific">Cirrhinus mrigala</name>
    <name type="common">Mrigala</name>
    <dbReference type="NCBI Taxonomy" id="683832"/>
    <lineage>
        <taxon>Eukaryota</taxon>
        <taxon>Metazoa</taxon>
        <taxon>Chordata</taxon>
        <taxon>Craniata</taxon>
        <taxon>Vertebrata</taxon>
        <taxon>Euteleostomi</taxon>
        <taxon>Actinopterygii</taxon>
        <taxon>Neopterygii</taxon>
        <taxon>Teleostei</taxon>
        <taxon>Ostariophysi</taxon>
        <taxon>Cypriniformes</taxon>
        <taxon>Cyprinidae</taxon>
        <taxon>Labeoninae</taxon>
        <taxon>Labeonini</taxon>
        <taxon>Cirrhinus</taxon>
    </lineage>
</organism>
<evidence type="ECO:0000313" key="3">
    <source>
        <dbReference type="Proteomes" id="UP001529510"/>
    </source>
</evidence>